<keyword evidence="1" id="KW-0812">Transmembrane</keyword>
<dbReference type="Gene3D" id="3.30.70.1430">
    <property type="entry name" value="Multidrug efflux transporter AcrB pore domain"/>
    <property type="match status" value="2"/>
</dbReference>
<dbReference type="InterPro" id="IPR001036">
    <property type="entry name" value="Acrflvin-R"/>
</dbReference>
<dbReference type="SUPFAM" id="SSF82714">
    <property type="entry name" value="Multidrug efflux transporter AcrB TolC docking domain, DN and DC subdomains"/>
    <property type="match status" value="2"/>
</dbReference>
<feature type="transmembrane region" description="Helical" evidence="1">
    <location>
        <begin position="405"/>
        <end position="427"/>
    </location>
</feature>
<feature type="transmembrane region" description="Helical" evidence="1">
    <location>
        <begin position="530"/>
        <end position="553"/>
    </location>
</feature>
<dbReference type="Gene3D" id="1.20.1640.10">
    <property type="entry name" value="Multidrug efflux transporter AcrB transmembrane domain"/>
    <property type="match status" value="2"/>
</dbReference>
<dbReference type="Gene3D" id="3.30.70.1320">
    <property type="entry name" value="Multidrug efflux transporter AcrB pore domain like"/>
    <property type="match status" value="1"/>
</dbReference>
<reference evidence="2" key="1">
    <citation type="journal article" date="2014" name="Int. J. Syst. Evol. Microbiol.">
        <title>Complete genome sequence of Corynebacterium casei LMG S-19264T (=DSM 44701T), isolated from a smear-ripened cheese.</title>
        <authorList>
            <consortium name="US DOE Joint Genome Institute (JGI-PGF)"/>
            <person name="Walter F."/>
            <person name="Albersmeier A."/>
            <person name="Kalinowski J."/>
            <person name="Ruckert C."/>
        </authorList>
    </citation>
    <scope>NUCLEOTIDE SEQUENCE</scope>
    <source>
        <strain evidence="2">KCTC 12988</strain>
    </source>
</reference>
<feature type="transmembrane region" description="Helical" evidence="1">
    <location>
        <begin position="1014"/>
        <end position="1033"/>
    </location>
</feature>
<feature type="transmembrane region" description="Helical" evidence="1">
    <location>
        <begin position="916"/>
        <end position="935"/>
    </location>
</feature>
<feature type="transmembrane region" description="Helical" evidence="1">
    <location>
        <begin position="565"/>
        <end position="586"/>
    </location>
</feature>
<reference evidence="2" key="2">
    <citation type="submission" date="2020-09" db="EMBL/GenBank/DDBJ databases">
        <authorList>
            <person name="Sun Q."/>
            <person name="Kim S."/>
        </authorList>
    </citation>
    <scope>NUCLEOTIDE SEQUENCE</scope>
    <source>
        <strain evidence="2">KCTC 12988</strain>
    </source>
</reference>
<proteinExistence type="predicted"/>
<sequence>MEAAVRWFTRNHVAGNFLMLAVLLAGFTTWFKVRKEIFPDTAFDALTVTIPYPNATPEEVERGVVIPVEEAVADVLGIKKMTSSSSQNGGGVTIEVEVGYEVRDVMDDVKTRVDAIDNFPEEAEKPVLEEIVITSPVMAITLVANGADETTLTRMAEEMKDELLAFETRKKPTLMEFIGNALAGEPRITKVSIAGTRPYEISIELSEERLTELELTLGDVADAVRRYSVDLPAGSIRTDGGELIVRTVGKKYRAVDFADAPVKTLSDGSVVRLEQVASLIDGFEDVDLSVKYDQQEAMVVNVYRVGEQDTTRLAKLVEEYVDWKNSQSIEGVTLGIWNDQSELLKGRIDLLARNASFGLLLVLVVLALFLRPSLALLVALGIPVSFAGGMWLMPMTGISINMISLFAFILVLGIVVDDAIVTGENVYSRIQGGEHPAIAAWKGTHEVGTVVIFGVLTTVVAFTPMLGLTGVSGKIWPNIPLVVIPTLLFSLVQSKLVLPAHLALLGPTKTEEERSQTRWRNFAPWNPLRWIFFLVEGLFWIQHQIASGLMLFIKKVYQPALNFGLRWRYPMIALFFSLFIVSLAAVGTGRIKFQFFPEVEGDVLSAKLELAQGVPFSETERIVERLEAAAHKLGERFQSYDGGPVVRHVLASSGTQPFITGFQPGGPPKATHIGEVTVELVPSVERSAGSEELVNAWREIVGDIPGVVELSFKAETAAGGNAIDLRLTGTNLRELDEATLFAKERLADYVGVIDIADSSRAGKDEIQIVKLTRAGETLGFTLGEVGRQVRDAFYGNEVQRLQRGRDEVKVMVRLPEEDRRSVETIEKLELVSPTGERVDLGEVAEYQFGSGPAVINRTDRKRSVKVTADVDSNTNANEVVGRYTKEALSQLSQKYPSVQWSFEGEQEDQANSMREIGIGFLGALIIMYVLIAIPLKSYFQPIIILSVIPFGLIGGIWGHALLGMNLSIMSMVGFVALAGVVVNDSLVMVDFVNRHRDDLGSAREAALQAGGRRFRAILLTSLTTFAGLLPMLAEKDMQARFLIPMAVSLGFGIIFATAITLFLVPAVYVVLDDVIRMGRWMARKLTGRKPESGVQPSV</sequence>
<comment type="caution">
    <text evidence="2">The sequence shown here is derived from an EMBL/GenBank/DDBJ whole genome shotgun (WGS) entry which is preliminary data.</text>
</comment>
<dbReference type="Pfam" id="PF00873">
    <property type="entry name" value="ACR_tran"/>
    <property type="match status" value="1"/>
</dbReference>
<evidence type="ECO:0000256" key="1">
    <source>
        <dbReference type="SAM" id="Phobius"/>
    </source>
</evidence>
<feature type="transmembrane region" description="Helical" evidence="1">
    <location>
        <begin position="968"/>
        <end position="993"/>
    </location>
</feature>
<dbReference type="SUPFAM" id="SSF82693">
    <property type="entry name" value="Multidrug efflux transporter AcrB pore domain, PN1, PN2, PC1 and PC2 subdomains"/>
    <property type="match status" value="1"/>
</dbReference>
<evidence type="ECO:0000313" key="3">
    <source>
        <dbReference type="Proteomes" id="UP000644507"/>
    </source>
</evidence>
<accession>A0A918WHZ4</accession>
<organism evidence="2 3">
    <name type="scientific">Roseibacillus persicicus</name>
    <dbReference type="NCBI Taxonomy" id="454148"/>
    <lineage>
        <taxon>Bacteria</taxon>
        <taxon>Pseudomonadati</taxon>
        <taxon>Verrucomicrobiota</taxon>
        <taxon>Verrucomicrobiia</taxon>
        <taxon>Verrucomicrobiales</taxon>
        <taxon>Verrucomicrobiaceae</taxon>
        <taxon>Roseibacillus</taxon>
    </lineage>
</organism>
<dbReference type="SUPFAM" id="SSF82866">
    <property type="entry name" value="Multidrug efflux transporter AcrB transmembrane domain"/>
    <property type="match status" value="2"/>
</dbReference>
<dbReference type="PANTHER" id="PTHR32063:SF33">
    <property type="entry name" value="RND SUPERFAMILY EFFLUX PUMP PERMEASE COMPONENT"/>
    <property type="match status" value="1"/>
</dbReference>
<feature type="transmembrane region" description="Helical" evidence="1">
    <location>
        <begin position="350"/>
        <end position="369"/>
    </location>
</feature>
<dbReference type="PANTHER" id="PTHR32063">
    <property type="match status" value="1"/>
</dbReference>
<dbReference type="InterPro" id="IPR027463">
    <property type="entry name" value="AcrB_DN_DC_subdom"/>
</dbReference>
<dbReference type="Gene3D" id="3.30.70.1440">
    <property type="entry name" value="Multidrug efflux transporter AcrB pore domain"/>
    <property type="match status" value="1"/>
</dbReference>
<dbReference type="RefSeq" id="WP_189568416.1">
    <property type="nucleotide sequence ID" value="NZ_BMXI01000004.1"/>
</dbReference>
<keyword evidence="3" id="KW-1185">Reference proteome</keyword>
<name>A0A918WHZ4_9BACT</name>
<gene>
    <name evidence="2" type="ORF">GCM10007100_12500</name>
</gene>
<keyword evidence="1" id="KW-1133">Transmembrane helix</keyword>
<feature type="transmembrane region" description="Helical" evidence="1">
    <location>
        <begin position="1045"/>
        <end position="1071"/>
    </location>
</feature>
<dbReference type="GO" id="GO:0042910">
    <property type="term" value="F:xenobiotic transmembrane transporter activity"/>
    <property type="evidence" value="ECO:0007669"/>
    <property type="project" value="TreeGrafter"/>
</dbReference>
<keyword evidence="1" id="KW-0472">Membrane</keyword>
<feature type="transmembrane region" description="Helical" evidence="1">
    <location>
        <begin position="942"/>
        <end position="962"/>
    </location>
</feature>
<dbReference type="AlphaFoldDB" id="A0A918WHZ4"/>
<dbReference type="PRINTS" id="PR00702">
    <property type="entry name" value="ACRIFLAVINRP"/>
</dbReference>
<feature type="transmembrane region" description="Helical" evidence="1">
    <location>
        <begin position="375"/>
        <end position="393"/>
    </location>
</feature>
<feature type="transmembrane region" description="Helical" evidence="1">
    <location>
        <begin position="447"/>
        <end position="468"/>
    </location>
</feature>
<dbReference type="Proteomes" id="UP000644507">
    <property type="component" value="Unassembled WGS sequence"/>
</dbReference>
<evidence type="ECO:0000313" key="2">
    <source>
        <dbReference type="EMBL" id="GHC48145.1"/>
    </source>
</evidence>
<protein>
    <submittedName>
        <fullName evidence="2">Acriflavin resistance protein</fullName>
    </submittedName>
</protein>
<feature type="transmembrane region" description="Helical" evidence="1">
    <location>
        <begin position="12"/>
        <end position="31"/>
    </location>
</feature>
<dbReference type="Gene3D" id="3.30.2090.10">
    <property type="entry name" value="Multidrug efflux transporter AcrB TolC docking domain, DN and DC subdomains"/>
    <property type="match status" value="2"/>
</dbReference>
<dbReference type="GO" id="GO:0005886">
    <property type="term" value="C:plasma membrane"/>
    <property type="evidence" value="ECO:0007669"/>
    <property type="project" value="TreeGrafter"/>
</dbReference>
<dbReference type="EMBL" id="BMXI01000004">
    <property type="protein sequence ID" value="GHC48145.1"/>
    <property type="molecule type" value="Genomic_DNA"/>
</dbReference>